<accession>A0A2A5QQ86</accession>
<reference evidence="2 3" key="1">
    <citation type="submission" date="2017-09" db="EMBL/GenBank/DDBJ databases">
        <title>Genome sequences of Natrinema ejinorence JCM 13890T.</title>
        <authorList>
            <person name="Roh S.W."/>
            <person name="Kim Y.B."/>
            <person name="Kim J.Y."/>
        </authorList>
    </citation>
    <scope>NUCLEOTIDE SEQUENCE [LARGE SCALE GENOMIC DNA]</scope>
    <source>
        <strain evidence="2 3">JCM 13890</strain>
    </source>
</reference>
<evidence type="ECO:0000313" key="3">
    <source>
        <dbReference type="Proteomes" id="UP000219689"/>
    </source>
</evidence>
<evidence type="ECO:0000259" key="1">
    <source>
        <dbReference type="Pfam" id="PF13884"/>
    </source>
</evidence>
<dbReference type="InterPro" id="IPR011049">
    <property type="entry name" value="Serralysin-like_metalloprot_C"/>
</dbReference>
<comment type="caution">
    <text evidence="2">The sequence shown here is derived from an EMBL/GenBank/DDBJ whole genome shotgun (WGS) entry which is preliminary data.</text>
</comment>
<gene>
    <name evidence="2" type="ORF">CP557_21390</name>
</gene>
<feature type="domain" description="Peptidase S74" evidence="1">
    <location>
        <begin position="184"/>
        <end position="229"/>
    </location>
</feature>
<dbReference type="Proteomes" id="UP000219689">
    <property type="component" value="Unassembled WGS sequence"/>
</dbReference>
<sequence length="275" mass="28163">MGGGENNTANANASLVVGGSDNKATALDSTIGGGYNNHATGFEATIVGGSSNTASGERSYIGGGNGNEASARYSTTSGGDNNVASGYGAIVPGGEGNSAEGSYSYAAGRNAQARNTGAFVWADNSGGSVASTGPNQFIVRAAGGVYFGDENDPSLKSGLINTSTGACLSENGEWEYTATDDSRTDIDPIDADEILEQVRELTIQSWRYEDGSDENHHVGPTAGAFHETFELGQNGETISSADADGVALAAIQALANRNRQLESRLEELEAKVEAE</sequence>
<evidence type="ECO:0000313" key="2">
    <source>
        <dbReference type="EMBL" id="PCR89021.1"/>
    </source>
</evidence>
<dbReference type="InterPro" id="IPR030392">
    <property type="entry name" value="S74_ICA"/>
</dbReference>
<dbReference type="SUPFAM" id="SSF69349">
    <property type="entry name" value="Phage fibre proteins"/>
    <property type="match status" value="1"/>
</dbReference>
<dbReference type="AlphaFoldDB" id="A0A2A5QQ86"/>
<name>A0A2A5QQ86_9EURY</name>
<organism evidence="2 3">
    <name type="scientific">Natrinema ejinorense</name>
    <dbReference type="NCBI Taxonomy" id="373386"/>
    <lineage>
        <taxon>Archaea</taxon>
        <taxon>Methanobacteriati</taxon>
        <taxon>Methanobacteriota</taxon>
        <taxon>Stenosarchaea group</taxon>
        <taxon>Halobacteria</taxon>
        <taxon>Halobacteriales</taxon>
        <taxon>Natrialbaceae</taxon>
        <taxon>Natrinema</taxon>
    </lineage>
</organism>
<dbReference type="Pfam" id="PF13884">
    <property type="entry name" value="Peptidase_S74"/>
    <property type="match status" value="1"/>
</dbReference>
<keyword evidence="3" id="KW-1185">Reference proteome</keyword>
<protein>
    <recommendedName>
        <fullName evidence="1">Peptidase S74 domain-containing protein</fullName>
    </recommendedName>
</protein>
<dbReference type="Gene3D" id="2.150.10.10">
    <property type="entry name" value="Serralysin-like metalloprotease, C-terminal"/>
    <property type="match status" value="1"/>
</dbReference>
<proteinExistence type="predicted"/>
<dbReference type="EMBL" id="NXNI01000002">
    <property type="protein sequence ID" value="PCR89021.1"/>
    <property type="molecule type" value="Genomic_DNA"/>
</dbReference>